<sequence length="351" mass="38395">MLDALGIDTRTEHVYRTLLQHADWGVAELAVSLSLPEADVRAALDRLSELSLLRPSATERARLHPVSPELAMETLLARQQAELLARQQKLEASRAAAAQLIADWVGRQPLTDSPGVETVVGVDRIRDRLAELSRHIEHEVMAFVPDAPDAKNIESAKPLDSKLLARGVRMRTLYPESLRNNPAGTDYANWLASMGGEVRTTPDVPVRMTVIDRRVVVLPVHGENSGHSAVLLTGNGALIALCALFDLAWDQADPLGAARTRDERGLTSQERETLRLLEHGHTDETIAKRLGVSSRTTRRIVAGIMDTLGARSRFQAGALASQRGWLTAPALPRTRDESHRTQDAPAPHPST</sequence>
<name>A0ABW0AHR9_9ACTN</name>
<dbReference type="Proteomes" id="UP001596160">
    <property type="component" value="Unassembled WGS sequence"/>
</dbReference>
<evidence type="ECO:0000259" key="2">
    <source>
        <dbReference type="PROSITE" id="PS50043"/>
    </source>
</evidence>
<keyword evidence="4" id="KW-1185">Reference proteome</keyword>
<comment type="caution">
    <text evidence="3">The sequence shown here is derived from an EMBL/GenBank/DDBJ whole genome shotgun (WGS) entry which is preliminary data.</text>
</comment>
<dbReference type="RefSeq" id="WP_344477604.1">
    <property type="nucleotide sequence ID" value="NZ_BAAASB010000008.1"/>
</dbReference>
<dbReference type="PRINTS" id="PR00038">
    <property type="entry name" value="HTHLUXR"/>
</dbReference>
<gene>
    <name evidence="3" type="ORF">ACFPRH_10625</name>
</gene>
<feature type="compositionally biased region" description="Basic and acidic residues" evidence="1">
    <location>
        <begin position="333"/>
        <end position="342"/>
    </location>
</feature>
<feature type="region of interest" description="Disordered" evidence="1">
    <location>
        <begin position="328"/>
        <end position="351"/>
    </location>
</feature>
<dbReference type="Gene3D" id="1.10.10.10">
    <property type="entry name" value="Winged helix-like DNA-binding domain superfamily/Winged helix DNA-binding domain"/>
    <property type="match status" value="2"/>
</dbReference>
<dbReference type="EMBL" id="JBHSKP010000005">
    <property type="protein sequence ID" value="MFC5152188.1"/>
    <property type="molecule type" value="Genomic_DNA"/>
</dbReference>
<feature type="domain" description="HTH luxR-type" evidence="2">
    <location>
        <begin position="259"/>
        <end position="324"/>
    </location>
</feature>
<dbReference type="Pfam" id="PF00196">
    <property type="entry name" value="GerE"/>
    <property type="match status" value="1"/>
</dbReference>
<dbReference type="InterPro" id="IPR016032">
    <property type="entry name" value="Sig_transdc_resp-reg_C-effctor"/>
</dbReference>
<dbReference type="SUPFAM" id="SSF46894">
    <property type="entry name" value="C-terminal effector domain of the bipartite response regulators"/>
    <property type="match status" value="1"/>
</dbReference>
<proteinExistence type="predicted"/>
<reference evidence="4" key="1">
    <citation type="journal article" date="2019" name="Int. J. Syst. Evol. Microbiol.">
        <title>The Global Catalogue of Microorganisms (GCM) 10K type strain sequencing project: providing services to taxonomists for standard genome sequencing and annotation.</title>
        <authorList>
            <consortium name="The Broad Institute Genomics Platform"/>
            <consortium name="The Broad Institute Genome Sequencing Center for Infectious Disease"/>
            <person name="Wu L."/>
            <person name="Ma J."/>
        </authorList>
    </citation>
    <scope>NUCLEOTIDE SEQUENCE [LARGE SCALE GENOMIC DNA]</scope>
    <source>
        <strain evidence="4">PCU 266</strain>
    </source>
</reference>
<evidence type="ECO:0000313" key="3">
    <source>
        <dbReference type="EMBL" id="MFC5152188.1"/>
    </source>
</evidence>
<accession>A0ABW0AHR9</accession>
<dbReference type="SMART" id="SM00421">
    <property type="entry name" value="HTH_LUXR"/>
    <property type="match status" value="1"/>
</dbReference>
<dbReference type="PANTHER" id="PTHR34293:SF1">
    <property type="entry name" value="HTH-TYPE TRANSCRIPTIONAL REGULATOR TRMBL2"/>
    <property type="match status" value="1"/>
</dbReference>
<dbReference type="PROSITE" id="PS50043">
    <property type="entry name" value="HTH_LUXR_2"/>
    <property type="match status" value="1"/>
</dbReference>
<dbReference type="PANTHER" id="PTHR34293">
    <property type="entry name" value="HTH-TYPE TRANSCRIPTIONAL REGULATOR TRMBL2"/>
    <property type="match status" value="1"/>
</dbReference>
<evidence type="ECO:0000256" key="1">
    <source>
        <dbReference type="SAM" id="MobiDB-lite"/>
    </source>
</evidence>
<evidence type="ECO:0000313" key="4">
    <source>
        <dbReference type="Proteomes" id="UP001596160"/>
    </source>
</evidence>
<dbReference type="InterPro" id="IPR051797">
    <property type="entry name" value="TrmB-like"/>
</dbReference>
<organism evidence="3 4">
    <name type="scientific">Streptomyces amakusaensis</name>
    <dbReference type="NCBI Taxonomy" id="67271"/>
    <lineage>
        <taxon>Bacteria</taxon>
        <taxon>Bacillati</taxon>
        <taxon>Actinomycetota</taxon>
        <taxon>Actinomycetes</taxon>
        <taxon>Kitasatosporales</taxon>
        <taxon>Streptomycetaceae</taxon>
        <taxon>Streptomyces</taxon>
    </lineage>
</organism>
<dbReference type="InterPro" id="IPR036388">
    <property type="entry name" value="WH-like_DNA-bd_sf"/>
</dbReference>
<dbReference type="InterPro" id="IPR000792">
    <property type="entry name" value="Tscrpt_reg_LuxR_C"/>
</dbReference>
<protein>
    <submittedName>
        <fullName evidence="3">LuxR C-terminal-related transcriptional regulator</fullName>
    </submittedName>
</protein>
<dbReference type="CDD" id="cd06170">
    <property type="entry name" value="LuxR_C_like"/>
    <property type="match status" value="1"/>
</dbReference>